<gene>
    <name evidence="4" type="ORF">GLIP_2783</name>
</gene>
<evidence type="ECO:0000256" key="1">
    <source>
        <dbReference type="ARBA" id="ARBA00001946"/>
    </source>
</evidence>
<dbReference type="Pfam" id="PF00293">
    <property type="entry name" value="NUDIX"/>
    <property type="match status" value="1"/>
</dbReference>
<organism evidence="4 5">
    <name type="scientific">Aliiglaciecola lipolytica E3</name>
    <dbReference type="NCBI Taxonomy" id="1127673"/>
    <lineage>
        <taxon>Bacteria</taxon>
        <taxon>Pseudomonadati</taxon>
        <taxon>Pseudomonadota</taxon>
        <taxon>Gammaproteobacteria</taxon>
        <taxon>Alteromonadales</taxon>
        <taxon>Alteromonadaceae</taxon>
        <taxon>Aliiglaciecola</taxon>
    </lineage>
</organism>
<dbReference type="Proteomes" id="UP000006334">
    <property type="component" value="Unassembled WGS sequence"/>
</dbReference>
<reference evidence="4 5" key="1">
    <citation type="journal article" date="2017" name="Antonie Van Leeuwenhoek">
        <title>Rhizobium rhizosphaerae sp. nov., a novel species isolated from rice rhizosphere.</title>
        <authorList>
            <person name="Zhao J.J."/>
            <person name="Zhang J."/>
            <person name="Zhang R.J."/>
            <person name="Zhang C.W."/>
            <person name="Yin H.Q."/>
            <person name="Zhang X.X."/>
        </authorList>
    </citation>
    <scope>NUCLEOTIDE SEQUENCE [LARGE SCALE GENOMIC DNA]</scope>
    <source>
        <strain evidence="4 5">E3</strain>
    </source>
</reference>
<evidence type="ECO:0000259" key="3">
    <source>
        <dbReference type="Pfam" id="PF00293"/>
    </source>
</evidence>
<comment type="cofactor">
    <cofactor evidence="1">
        <name>Mg(2+)</name>
        <dbReference type="ChEBI" id="CHEBI:18420"/>
    </cofactor>
</comment>
<dbReference type="eggNOG" id="COG0494">
    <property type="taxonomic scope" value="Bacteria"/>
</dbReference>
<evidence type="ECO:0000313" key="5">
    <source>
        <dbReference type="Proteomes" id="UP000006334"/>
    </source>
</evidence>
<proteinExistence type="predicted"/>
<dbReference type="InterPro" id="IPR000086">
    <property type="entry name" value="NUDIX_hydrolase_dom"/>
</dbReference>
<dbReference type="GO" id="GO:0016787">
    <property type="term" value="F:hydrolase activity"/>
    <property type="evidence" value="ECO:0007669"/>
    <property type="project" value="UniProtKB-KW"/>
</dbReference>
<dbReference type="AlphaFoldDB" id="K6X459"/>
<sequence>MPGGTSDTVESAKCTAHRETWEETGFNVEVGQWLGTNQNGMRFYECKLAGNFSADMTEFPVPDWAQVEVSTIQLVDPFATEANQWRFPQQMTAIREMFNRVADSAYEETPKQDN</sequence>
<dbReference type="SUPFAM" id="SSF55811">
    <property type="entry name" value="Nudix"/>
    <property type="match status" value="1"/>
</dbReference>
<evidence type="ECO:0000313" key="4">
    <source>
        <dbReference type="EMBL" id="GAC15404.1"/>
    </source>
</evidence>
<evidence type="ECO:0000256" key="2">
    <source>
        <dbReference type="ARBA" id="ARBA00022801"/>
    </source>
</evidence>
<dbReference type="PROSITE" id="PS00893">
    <property type="entry name" value="NUDIX_BOX"/>
    <property type="match status" value="1"/>
</dbReference>
<keyword evidence="5" id="KW-1185">Reference proteome</keyword>
<feature type="domain" description="Nudix hydrolase" evidence="3">
    <location>
        <begin position="1"/>
        <end position="38"/>
    </location>
</feature>
<dbReference type="InterPro" id="IPR015797">
    <property type="entry name" value="NUDIX_hydrolase-like_dom_sf"/>
</dbReference>
<protein>
    <recommendedName>
        <fullName evidence="3">Nudix hydrolase domain-containing protein</fullName>
    </recommendedName>
</protein>
<name>K6X459_9ALTE</name>
<accession>K6X459</accession>
<dbReference type="Gene3D" id="3.90.79.10">
    <property type="entry name" value="Nucleoside Triphosphate Pyrophosphohydrolase"/>
    <property type="match status" value="1"/>
</dbReference>
<comment type="caution">
    <text evidence="4">The sequence shown here is derived from an EMBL/GenBank/DDBJ whole genome shotgun (WGS) entry which is preliminary data.</text>
</comment>
<dbReference type="InterPro" id="IPR020084">
    <property type="entry name" value="NUDIX_hydrolase_CS"/>
</dbReference>
<keyword evidence="2" id="KW-0378">Hydrolase</keyword>
<dbReference type="EMBL" id="BAEN01000055">
    <property type="protein sequence ID" value="GAC15404.1"/>
    <property type="molecule type" value="Genomic_DNA"/>
</dbReference>
<dbReference type="STRING" id="1127673.GLIP_2783"/>